<dbReference type="Gene3D" id="1.20.1290.10">
    <property type="entry name" value="AhpD-like"/>
    <property type="match status" value="1"/>
</dbReference>
<accession>A0A3A3A1W6</accession>
<reference evidence="3" key="1">
    <citation type="submission" date="2017-02" db="EMBL/GenBank/DDBJ databases">
        <authorList>
            <person name="Tafer H."/>
            <person name="Lopandic K."/>
        </authorList>
    </citation>
    <scope>NUCLEOTIDE SEQUENCE [LARGE SCALE GENOMIC DNA]</scope>
    <source>
        <strain evidence="3">CBS 366.77</strain>
    </source>
</reference>
<evidence type="ECO:0000313" key="3">
    <source>
        <dbReference type="Proteomes" id="UP000266188"/>
    </source>
</evidence>
<organism evidence="2 3">
    <name type="scientific">Aspergillus sclerotialis</name>
    <dbReference type="NCBI Taxonomy" id="2070753"/>
    <lineage>
        <taxon>Eukaryota</taxon>
        <taxon>Fungi</taxon>
        <taxon>Dikarya</taxon>
        <taxon>Ascomycota</taxon>
        <taxon>Pezizomycotina</taxon>
        <taxon>Eurotiomycetes</taxon>
        <taxon>Eurotiomycetidae</taxon>
        <taxon>Eurotiales</taxon>
        <taxon>Aspergillaceae</taxon>
        <taxon>Aspergillus</taxon>
        <taxon>Aspergillus subgen. Polypaecilum</taxon>
    </lineage>
</organism>
<keyword evidence="3" id="KW-1185">Reference proteome</keyword>
<dbReference type="OrthoDB" id="9998495at2759"/>
<feature type="domain" description="Carboxymuconolactone decarboxylase-like" evidence="1">
    <location>
        <begin position="44"/>
        <end position="108"/>
    </location>
</feature>
<evidence type="ECO:0000313" key="2">
    <source>
        <dbReference type="EMBL" id="RJE25684.1"/>
    </source>
</evidence>
<dbReference type="SUPFAM" id="SSF69118">
    <property type="entry name" value="AhpD-like"/>
    <property type="match status" value="1"/>
</dbReference>
<dbReference type="PANTHER" id="PTHR34846">
    <property type="entry name" value="4-CARBOXYMUCONOLACTONE DECARBOXYLASE FAMILY PROTEIN (AFU_ORTHOLOGUE AFUA_6G11590)"/>
    <property type="match status" value="1"/>
</dbReference>
<sequence>MRLQYASREPDPSNIEAVEVYQRIEARRWPRPLIPLDLTLLHAPPVADGYNSFIGALRTKTVIAPSLLELSICRIGHLNGAVYEWNIHGPLALNAGVSVQQLHEIATLPPFTDKRDNAQKAWKDTHLTKIQRVVLRYTDEATMSVAVSDEVFRELRQVLPSDREVVELTATIAGYNCVSRILVALHVGEHSTSRMKSVEEMAQRC</sequence>
<evidence type="ECO:0000259" key="1">
    <source>
        <dbReference type="Pfam" id="PF02627"/>
    </source>
</evidence>
<name>A0A3A3A1W6_9EURO</name>
<dbReference type="EMBL" id="MVGC01000040">
    <property type="protein sequence ID" value="RJE25684.1"/>
    <property type="molecule type" value="Genomic_DNA"/>
</dbReference>
<dbReference type="GO" id="GO:0051920">
    <property type="term" value="F:peroxiredoxin activity"/>
    <property type="evidence" value="ECO:0007669"/>
    <property type="project" value="InterPro"/>
</dbReference>
<dbReference type="AlphaFoldDB" id="A0A3A3A1W6"/>
<dbReference type="InterPro" id="IPR003779">
    <property type="entry name" value="CMD-like"/>
</dbReference>
<proteinExistence type="predicted"/>
<dbReference type="InterPro" id="IPR029032">
    <property type="entry name" value="AhpD-like"/>
</dbReference>
<dbReference type="PANTHER" id="PTHR34846:SF11">
    <property type="entry name" value="4-CARBOXYMUCONOLACTONE DECARBOXYLASE FAMILY PROTEIN (AFU_ORTHOLOGUE AFUA_6G11590)"/>
    <property type="match status" value="1"/>
</dbReference>
<dbReference type="Proteomes" id="UP000266188">
    <property type="component" value="Unassembled WGS sequence"/>
</dbReference>
<comment type="caution">
    <text evidence="2">The sequence shown here is derived from an EMBL/GenBank/DDBJ whole genome shotgun (WGS) entry which is preliminary data.</text>
</comment>
<dbReference type="Pfam" id="PF02627">
    <property type="entry name" value="CMD"/>
    <property type="match status" value="1"/>
</dbReference>
<protein>
    <submittedName>
        <fullName evidence="2">4-carboxymuconolactone decarboxylase</fullName>
    </submittedName>
</protein>
<gene>
    <name evidence="2" type="ORF">PHISCL_01947</name>
</gene>